<dbReference type="AlphaFoldDB" id="V4SXR5"/>
<dbReference type="STRING" id="85681.V4SXR5"/>
<sequence>MQDHKVIGISNFFLFVEGKATSPAVSKVFESISGVKVIYRTRELEEQ</sequence>
<evidence type="ECO:0000313" key="2">
    <source>
        <dbReference type="Proteomes" id="UP000030687"/>
    </source>
</evidence>
<protein>
    <submittedName>
        <fullName evidence="1">Uncharacterized protein</fullName>
    </submittedName>
</protein>
<dbReference type="PANTHER" id="PTHR46701:SF7">
    <property type="entry name" value="GLYCOSYLTRANSFERASE-LIKE KOBITO 1"/>
    <property type="match status" value="1"/>
</dbReference>
<dbReference type="GO" id="GO:0030244">
    <property type="term" value="P:cellulose biosynthetic process"/>
    <property type="evidence" value="ECO:0007669"/>
    <property type="project" value="InterPro"/>
</dbReference>
<proteinExistence type="predicted"/>
<dbReference type="KEGG" id="cic:CICLE_v10003274mg"/>
<keyword evidence="2" id="KW-1185">Reference proteome</keyword>
<dbReference type="Proteomes" id="UP000030687">
    <property type="component" value="Unassembled WGS sequence"/>
</dbReference>
<organism evidence="1 2">
    <name type="scientific">Citrus clementina</name>
    <name type="common">Clementine</name>
    <name type="synonym">Citrus deliciosa x Citrus sinensis</name>
    <dbReference type="NCBI Taxonomy" id="85681"/>
    <lineage>
        <taxon>Eukaryota</taxon>
        <taxon>Viridiplantae</taxon>
        <taxon>Streptophyta</taxon>
        <taxon>Embryophyta</taxon>
        <taxon>Tracheophyta</taxon>
        <taxon>Spermatophyta</taxon>
        <taxon>Magnoliopsida</taxon>
        <taxon>eudicotyledons</taxon>
        <taxon>Gunneridae</taxon>
        <taxon>Pentapetalae</taxon>
        <taxon>rosids</taxon>
        <taxon>malvids</taxon>
        <taxon>Sapindales</taxon>
        <taxon>Rutaceae</taxon>
        <taxon>Aurantioideae</taxon>
        <taxon>Citrus</taxon>
    </lineage>
</organism>
<gene>
    <name evidence="1" type="ORF">CICLE_v10003274mg</name>
</gene>
<dbReference type="InParanoid" id="V4SXR5"/>
<accession>V4SXR5</accession>
<evidence type="ECO:0000313" key="1">
    <source>
        <dbReference type="EMBL" id="ESR45602.1"/>
    </source>
</evidence>
<dbReference type="GO" id="GO:0009737">
    <property type="term" value="P:response to abscisic acid"/>
    <property type="evidence" value="ECO:0007669"/>
    <property type="project" value="InterPro"/>
</dbReference>
<reference evidence="1 2" key="1">
    <citation type="submission" date="2013-10" db="EMBL/GenBank/DDBJ databases">
        <authorList>
            <consortium name="International Citrus Genome Consortium"/>
            <person name="Jenkins J."/>
            <person name="Schmutz J."/>
            <person name="Prochnik S."/>
            <person name="Rokhsar D."/>
            <person name="Gmitter F."/>
            <person name="Ollitrault P."/>
            <person name="Machado M."/>
            <person name="Talon M."/>
            <person name="Wincker P."/>
            <person name="Jaillon O."/>
            <person name="Morgante M."/>
        </authorList>
    </citation>
    <scope>NUCLEOTIDE SEQUENCE</scope>
    <source>
        <strain evidence="2">cv. Clemenules</strain>
    </source>
</reference>
<dbReference type="InterPro" id="IPR044224">
    <property type="entry name" value="KOBITO1-like"/>
</dbReference>
<name>V4SXR5_CITCL</name>
<dbReference type="Gramene" id="ESR45602">
    <property type="protein sequence ID" value="ESR45602"/>
    <property type="gene ID" value="CICLE_v10003274mg"/>
</dbReference>
<dbReference type="EMBL" id="KI536799">
    <property type="protein sequence ID" value="ESR45602.1"/>
    <property type="molecule type" value="Genomic_DNA"/>
</dbReference>
<dbReference type="PANTHER" id="PTHR46701">
    <property type="entry name" value="GLYCOSYLTRANSFERASE-LIKE KOBITO 1"/>
    <property type="match status" value="1"/>
</dbReference>